<evidence type="ECO:0000256" key="1">
    <source>
        <dbReference type="ARBA" id="ARBA00022737"/>
    </source>
</evidence>
<dbReference type="EMBL" id="JACHOC010000007">
    <property type="protein sequence ID" value="MBB4623603.1"/>
    <property type="molecule type" value="Genomic_DNA"/>
</dbReference>
<comment type="caution">
    <text evidence="5">The sequence shown here is derived from an EMBL/GenBank/DDBJ whole genome shotgun (WGS) entry which is preliminary data.</text>
</comment>
<dbReference type="PANTHER" id="PTHR44943">
    <property type="entry name" value="CELLULOSE SYNTHASE OPERON PROTEIN C"/>
    <property type="match status" value="1"/>
</dbReference>
<dbReference type="InterPro" id="IPR019734">
    <property type="entry name" value="TPR_rpt"/>
</dbReference>
<proteinExistence type="predicted"/>
<dbReference type="Proteomes" id="UP000533637">
    <property type="component" value="Unassembled WGS sequence"/>
</dbReference>
<keyword evidence="6" id="KW-1185">Reference proteome</keyword>
<keyword evidence="4" id="KW-0732">Signal</keyword>
<feature type="signal peptide" evidence="4">
    <location>
        <begin position="1"/>
        <end position="20"/>
    </location>
</feature>
<organism evidence="5 6">
    <name type="scientific">Parabacteroides faecis</name>
    <dbReference type="NCBI Taxonomy" id="1217282"/>
    <lineage>
        <taxon>Bacteria</taxon>
        <taxon>Pseudomonadati</taxon>
        <taxon>Bacteroidota</taxon>
        <taxon>Bacteroidia</taxon>
        <taxon>Bacteroidales</taxon>
        <taxon>Tannerellaceae</taxon>
        <taxon>Parabacteroides</taxon>
    </lineage>
</organism>
<keyword evidence="2 3" id="KW-0802">TPR repeat</keyword>
<gene>
    <name evidence="5" type="ORF">GGQ57_003519</name>
</gene>
<sequence length="406" mass="45953">MKRLLLTVALCVAASSASFAQKKAVKEAQGIAKGATPDFTEARTLIKGALENPETKDDAQAWYVAGFIEDQQFSSERTKQILGQQPNEPVMYDALIAILPYFKKAYELDQLPNEKGKIKPKYTKDIKSILSADHVYYFNGGAYYFDQKDYKKAYDFFNQYLEISELPMFEGTQTAEKDSTFMTVQFYAAVAATQLGDSPTAIKALTRAKDTDFRQNDVYQYLAYEFQQAGDSVSYLNTLEEGLSKFPNEDFYLMSLIDTYIRSGQNEKAIENLSTAIAKDPNNSQLYHVQGIVYETGFKDYAKAEAAFKKALELNPENIDSMSGLGRIYYNQGVNKQGEANMINDSKKYQEELAVAKDLFKQALPYFQKAHEMKPTESEYMVALRGIYYNLNMGPELEAIEAEMNK</sequence>
<accession>A0ABR6KQG0</accession>
<dbReference type="InterPro" id="IPR051685">
    <property type="entry name" value="Ycf3/AcsC/BcsC/TPR_MFPF"/>
</dbReference>
<dbReference type="SMART" id="SM00028">
    <property type="entry name" value="TPR"/>
    <property type="match status" value="3"/>
</dbReference>
<protein>
    <submittedName>
        <fullName evidence="5">Tetratricopeptide (TPR) repeat protein</fullName>
    </submittedName>
</protein>
<keyword evidence="1" id="KW-0677">Repeat</keyword>
<dbReference type="InterPro" id="IPR011990">
    <property type="entry name" value="TPR-like_helical_dom_sf"/>
</dbReference>
<dbReference type="PANTHER" id="PTHR44943:SF8">
    <property type="entry name" value="TPR REPEAT-CONTAINING PROTEIN MJ0263"/>
    <property type="match status" value="1"/>
</dbReference>
<dbReference type="PROSITE" id="PS50005">
    <property type="entry name" value="TPR"/>
    <property type="match status" value="1"/>
</dbReference>
<name>A0ABR6KQG0_9BACT</name>
<evidence type="ECO:0000256" key="2">
    <source>
        <dbReference type="ARBA" id="ARBA00022803"/>
    </source>
</evidence>
<reference evidence="5 6" key="1">
    <citation type="submission" date="2020-08" db="EMBL/GenBank/DDBJ databases">
        <title>Genomic Encyclopedia of Type Strains, Phase IV (KMG-IV): sequencing the most valuable type-strain genomes for metagenomic binning, comparative biology and taxonomic classification.</title>
        <authorList>
            <person name="Goeker M."/>
        </authorList>
    </citation>
    <scope>NUCLEOTIDE SEQUENCE [LARGE SCALE GENOMIC DNA]</scope>
    <source>
        <strain evidence="5 6">DSM 102983</strain>
    </source>
</reference>
<feature type="repeat" description="TPR" evidence="3">
    <location>
        <begin position="134"/>
        <end position="167"/>
    </location>
</feature>
<evidence type="ECO:0000256" key="3">
    <source>
        <dbReference type="PROSITE-ProRule" id="PRU00339"/>
    </source>
</evidence>
<dbReference type="Pfam" id="PF14559">
    <property type="entry name" value="TPR_19"/>
    <property type="match status" value="1"/>
</dbReference>
<evidence type="ECO:0000313" key="5">
    <source>
        <dbReference type="EMBL" id="MBB4623603.1"/>
    </source>
</evidence>
<dbReference type="SUPFAM" id="SSF48452">
    <property type="entry name" value="TPR-like"/>
    <property type="match status" value="1"/>
</dbReference>
<feature type="chain" id="PRO_5046028796" evidence="4">
    <location>
        <begin position="21"/>
        <end position="406"/>
    </location>
</feature>
<dbReference type="RefSeq" id="WP_183671631.1">
    <property type="nucleotide sequence ID" value="NZ_BMPB01000008.1"/>
</dbReference>
<dbReference type="Gene3D" id="1.25.40.10">
    <property type="entry name" value="Tetratricopeptide repeat domain"/>
    <property type="match status" value="2"/>
</dbReference>
<evidence type="ECO:0000313" key="6">
    <source>
        <dbReference type="Proteomes" id="UP000533637"/>
    </source>
</evidence>
<evidence type="ECO:0000256" key="4">
    <source>
        <dbReference type="SAM" id="SignalP"/>
    </source>
</evidence>